<comment type="caution">
    <text evidence="1">The sequence shown here is derived from an EMBL/GenBank/DDBJ whole genome shotgun (WGS) entry which is preliminary data.</text>
</comment>
<protein>
    <submittedName>
        <fullName evidence="1">Uncharacterized protein</fullName>
    </submittedName>
</protein>
<sequence length="54" mass="6216">MHLNAPFLLLLFGYICLCYKVQDQMNVAHMVILLWLELIGRANNAPQSPFLFPP</sequence>
<keyword evidence="2" id="KW-1185">Reference proteome</keyword>
<accession>A0A023DXB5</accession>
<dbReference type="Proteomes" id="UP000024842">
    <property type="component" value="Unassembled WGS sequence"/>
</dbReference>
<evidence type="ECO:0000313" key="2">
    <source>
        <dbReference type="Proteomes" id="UP000024842"/>
    </source>
</evidence>
<dbReference type="AlphaFoldDB" id="A0A023DXB5"/>
<dbReference type="EMBL" id="BAUP01000054">
    <property type="protein sequence ID" value="GAJ46001.1"/>
    <property type="molecule type" value="Genomic_DNA"/>
</dbReference>
<proteinExistence type="predicted"/>
<gene>
    <name evidence="1" type="ORF">HE1_00321</name>
</gene>
<evidence type="ECO:0000313" key="1">
    <source>
        <dbReference type="EMBL" id="GAJ46001.1"/>
    </source>
</evidence>
<name>A0A023DXB5_9PROT</name>
<organism evidence="1 2">
    <name type="scientific">Holospora elegans E1</name>
    <dbReference type="NCBI Taxonomy" id="1427503"/>
    <lineage>
        <taxon>Bacteria</taxon>
        <taxon>Pseudomonadati</taxon>
        <taxon>Pseudomonadota</taxon>
        <taxon>Alphaproteobacteria</taxon>
        <taxon>Holosporales</taxon>
        <taxon>Holosporaceae</taxon>
        <taxon>Holospora</taxon>
    </lineage>
</organism>
<reference evidence="1 2" key="1">
    <citation type="journal article" date="2014" name="FEMS Microbiol. Lett.">
        <title>Draft genome sequences of three Holospora species (Holospora obtusa, Holospora undulata, and Holospora elegans), endonuclear symbiotic bacteria of the ciliate Paramecium caudatum.</title>
        <authorList>
            <person name="Dohra H."/>
            <person name="Tanaka K."/>
            <person name="Suzuki T."/>
            <person name="Fujishima M."/>
            <person name="Suzuki H."/>
        </authorList>
    </citation>
    <scope>NUCLEOTIDE SEQUENCE [LARGE SCALE GENOMIC DNA]</scope>
    <source>
        <strain evidence="1 2">E1</strain>
    </source>
</reference>